<proteinExistence type="predicted"/>
<accession>A0AAV4CHQ7</accession>
<comment type="caution">
    <text evidence="2">The sequence shown here is derived from an EMBL/GenBank/DDBJ whole genome shotgun (WGS) entry which is preliminary data.</text>
</comment>
<name>A0AAV4CHQ7_9GAST</name>
<dbReference type="SUPFAM" id="SSF54236">
    <property type="entry name" value="Ubiquitin-like"/>
    <property type="match status" value="1"/>
</dbReference>
<evidence type="ECO:0000313" key="2">
    <source>
        <dbReference type="EMBL" id="GFO32376.1"/>
    </source>
</evidence>
<dbReference type="InterPro" id="IPR000626">
    <property type="entry name" value="Ubiquitin-like_dom"/>
</dbReference>
<dbReference type="InterPro" id="IPR029071">
    <property type="entry name" value="Ubiquitin-like_domsf"/>
</dbReference>
<dbReference type="Pfam" id="PF00240">
    <property type="entry name" value="ubiquitin"/>
    <property type="match status" value="1"/>
</dbReference>
<gene>
    <name evidence="2" type="ORF">PoB_005888100</name>
</gene>
<protein>
    <recommendedName>
        <fullName evidence="1">Ubiquitin-like domain-containing protein</fullName>
    </recommendedName>
</protein>
<feature type="domain" description="Ubiquitin-like" evidence="1">
    <location>
        <begin position="141"/>
        <end position="204"/>
    </location>
</feature>
<dbReference type="PROSITE" id="PS50053">
    <property type="entry name" value="UBIQUITIN_2"/>
    <property type="match status" value="1"/>
</dbReference>
<reference evidence="2 3" key="1">
    <citation type="journal article" date="2021" name="Elife">
        <title>Chloroplast acquisition without the gene transfer in kleptoplastic sea slugs, Plakobranchus ocellatus.</title>
        <authorList>
            <person name="Maeda T."/>
            <person name="Takahashi S."/>
            <person name="Yoshida T."/>
            <person name="Shimamura S."/>
            <person name="Takaki Y."/>
            <person name="Nagai Y."/>
            <person name="Toyoda A."/>
            <person name="Suzuki Y."/>
            <person name="Arimoto A."/>
            <person name="Ishii H."/>
            <person name="Satoh N."/>
            <person name="Nishiyama T."/>
            <person name="Hasebe M."/>
            <person name="Maruyama T."/>
            <person name="Minagawa J."/>
            <person name="Obokata J."/>
            <person name="Shigenobu S."/>
        </authorList>
    </citation>
    <scope>NUCLEOTIDE SEQUENCE [LARGE SCALE GENOMIC DNA]</scope>
</reference>
<dbReference type="Gene3D" id="3.10.20.90">
    <property type="entry name" value="Phosphatidylinositol 3-kinase Catalytic Subunit, Chain A, domain 1"/>
    <property type="match status" value="1"/>
</dbReference>
<dbReference type="Proteomes" id="UP000735302">
    <property type="component" value="Unassembled WGS sequence"/>
</dbReference>
<dbReference type="EMBL" id="BLXT01006610">
    <property type="protein sequence ID" value="GFO32376.1"/>
    <property type="molecule type" value="Genomic_DNA"/>
</dbReference>
<evidence type="ECO:0000259" key="1">
    <source>
        <dbReference type="PROSITE" id="PS50053"/>
    </source>
</evidence>
<dbReference type="AlphaFoldDB" id="A0AAV4CHQ7"/>
<sequence length="204" mass="22522">MSSDLLPSAQSLLSQRHGHKRLKLGDCIDIKGTKASFESGKSNVEVVVAPATATFYIYLDKVKLAASISSSSLQTAAADGIWITVLADHRRAYMEVTWTPPVNGGSNFAAIIKLKGPDRKKELSPDESESDDEEVGLGKYFQIAVNLIDGTTQSYTVTANTTVFELKQMVERDDQIPIDESKLFYRNEQMEDYKTLGQYGFNGK</sequence>
<organism evidence="2 3">
    <name type="scientific">Plakobranchus ocellatus</name>
    <dbReference type="NCBI Taxonomy" id="259542"/>
    <lineage>
        <taxon>Eukaryota</taxon>
        <taxon>Metazoa</taxon>
        <taxon>Spiralia</taxon>
        <taxon>Lophotrochozoa</taxon>
        <taxon>Mollusca</taxon>
        <taxon>Gastropoda</taxon>
        <taxon>Heterobranchia</taxon>
        <taxon>Euthyneura</taxon>
        <taxon>Panpulmonata</taxon>
        <taxon>Sacoglossa</taxon>
        <taxon>Placobranchoidea</taxon>
        <taxon>Plakobranchidae</taxon>
        <taxon>Plakobranchus</taxon>
    </lineage>
</organism>
<keyword evidence="3" id="KW-1185">Reference proteome</keyword>
<dbReference type="CDD" id="cd17039">
    <property type="entry name" value="Ubl_ubiquitin_like"/>
    <property type="match status" value="1"/>
</dbReference>
<evidence type="ECO:0000313" key="3">
    <source>
        <dbReference type="Proteomes" id="UP000735302"/>
    </source>
</evidence>